<gene>
    <name evidence="2" type="ORF">EYH45_01575</name>
</gene>
<reference evidence="2" key="1">
    <citation type="journal article" date="2020" name="ISME J.">
        <title>Gammaproteobacteria mediating utilization of methyl-, sulfur- and petroleum organic compounds in deep ocean hydrothermal plumes.</title>
        <authorList>
            <person name="Zhou Z."/>
            <person name="Liu Y."/>
            <person name="Pan J."/>
            <person name="Cron B.R."/>
            <person name="Toner B.M."/>
            <person name="Anantharaman K."/>
            <person name="Breier J.A."/>
            <person name="Dick G.J."/>
            <person name="Li M."/>
        </authorList>
    </citation>
    <scope>NUCLEOTIDE SEQUENCE</scope>
    <source>
        <strain evidence="2">SZUA-1515</strain>
    </source>
</reference>
<evidence type="ECO:0000256" key="1">
    <source>
        <dbReference type="SAM" id="Phobius"/>
    </source>
</evidence>
<comment type="caution">
    <text evidence="2">The sequence shown here is derived from an EMBL/GenBank/DDBJ whole genome shotgun (WGS) entry which is preliminary data.</text>
</comment>
<organism evidence="2 3">
    <name type="scientific">Caldiarchaeum subterraneum</name>
    <dbReference type="NCBI Taxonomy" id="311458"/>
    <lineage>
        <taxon>Archaea</taxon>
        <taxon>Nitrososphaerota</taxon>
        <taxon>Candidatus Caldarchaeales</taxon>
        <taxon>Candidatus Caldarchaeaceae</taxon>
        <taxon>Candidatus Caldarchaeum</taxon>
    </lineage>
</organism>
<feature type="transmembrane region" description="Helical" evidence="1">
    <location>
        <begin position="72"/>
        <end position="95"/>
    </location>
</feature>
<evidence type="ECO:0000313" key="2">
    <source>
        <dbReference type="EMBL" id="HIQ29235.1"/>
    </source>
</evidence>
<dbReference type="AlphaFoldDB" id="A0A833E9Z2"/>
<keyword evidence="1" id="KW-0472">Membrane</keyword>
<evidence type="ECO:0000313" key="3">
    <source>
        <dbReference type="Proteomes" id="UP000608579"/>
    </source>
</evidence>
<protein>
    <submittedName>
        <fullName evidence="2">Uncharacterized protein</fullName>
    </submittedName>
</protein>
<dbReference type="Proteomes" id="UP000608579">
    <property type="component" value="Unassembled WGS sequence"/>
</dbReference>
<proteinExistence type="predicted"/>
<keyword evidence="1" id="KW-0812">Transmembrane</keyword>
<feature type="transmembrane region" description="Helical" evidence="1">
    <location>
        <begin position="37"/>
        <end position="60"/>
    </location>
</feature>
<sequence>MEVSRQLWRNPALLLLLATILLGGASARFYAYREPGALPTALLHLALATVVYLIILRTAYQRLKTGETAKNLVELLVIFSTQLGLGAFLGIYRLGIIDIGLLGELAATGLHFLLALVTLLLLASMKT</sequence>
<name>A0A833E9Z2_CALS0</name>
<keyword evidence="1" id="KW-1133">Transmembrane helix</keyword>
<feature type="transmembrane region" description="Helical" evidence="1">
    <location>
        <begin position="101"/>
        <end position="123"/>
    </location>
</feature>
<dbReference type="EMBL" id="DQVM01000029">
    <property type="protein sequence ID" value="HIQ29235.1"/>
    <property type="molecule type" value="Genomic_DNA"/>
</dbReference>
<accession>A0A833E9Z2</accession>